<dbReference type="CDD" id="cd01392">
    <property type="entry name" value="HTH_LacI"/>
    <property type="match status" value="1"/>
</dbReference>
<dbReference type="SMART" id="SM00354">
    <property type="entry name" value="HTH_LACI"/>
    <property type="match status" value="1"/>
</dbReference>
<dbReference type="PANTHER" id="PTHR30146:SF109">
    <property type="entry name" value="HTH-TYPE TRANSCRIPTIONAL REGULATOR GALS"/>
    <property type="match status" value="1"/>
</dbReference>
<evidence type="ECO:0000256" key="3">
    <source>
        <dbReference type="ARBA" id="ARBA00023163"/>
    </source>
</evidence>
<dbReference type="InterPro" id="IPR028082">
    <property type="entry name" value="Peripla_BP_I"/>
</dbReference>
<dbReference type="AlphaFoldDB" id="A0A4V5LRV7"/>
<reference evidence="5 6" key="1">
    <citation type="submission" date="2019-04" db="EMBL/GenBank/DDBJ databases">
        <title>Cohnella sp. nov., isolated from soil.</title>
        <authorList>
            <person name="Kim W."/>
        </authorList>
    </citation>
    <scope>NUCLEOTIDE SEQUENCE [LARGE SCALE GENOMIC DNA]</scope>
    <source>
        <strain evidence="5 6">CAU 1483</strain>
    </source>
</reference>
<dbReference type="SUPFAM" id="SSF47413">
    <property type="entry name" value="lambda repressor-like DNA-binding domains"/>
    <property type="match status" value="1"/>
</dbReference>
<dbReference type="EMBL" id="SUPK01000008">
    <property type="protein sequence ID" value="TJY40739.1"/>
    <property type="molecule type" value="Genomic_DNA"/>
</dbReference>
<keyword evidence="3" id="KW-0804">Transcription</keyword>
<dbReference type="InterPro" id="IPR000843">
    <property type="entry name" value="HTH_LacI"/>
</dbReference>
<dbReference type="Proteomes" id="UP000309673">
    <property type="component" value="Unassembled WGS sequence"/>
</dbReference>
<dbReference type="GO" id="GO:0003700">
    <property type="term" value="F:DNA-binding transcription factor activity"/>
    <property type="evidence" value="ECO:0007669"/>
    <property type="project" value="TreeGrafter"/>
</dbReference>
<dbReference type="Gene3D" id="3.40.50.2300">
    <property type="match status" value="2"/>
</dbReference>
<dbReference type="OrthoDB" id="9796186at2"/>
<dbReference type="GO" id="GO:0000976">
    <property type="term" value="F:transcription cis-regulatory region binding"/>
    <property type="evidence" value="ECO:0007669"/>
    <property type="project" value="TreeGrafter"/>
</dbReference>
<dbReference type="PANTHER" id="PTHR30146">
    <property type="entry name" value="LACI-RELATED TRANSCRIPTIONAL REPRESSOR"/>
    <property type="match status" value="1"/>
</dbReference>
<keyword evidence="2" id="KW-0238">DNA-binding</keyword>
<evidence type="ECO:0000256" key="2">
    <source>
        <dbReference type="ARBA" id="ARBA00023125"/>
    </source>
</evidence>
<dbReference type="InterPro" id="IPR010982">
    <property type="entry name" value="Lambda_DNA-bd_dom_sf"/>
</dbReference>
<dbReference type="Pfam" id="PF00356">
    <property type="entry name" value="LacI"/>
    <property type="match status" value="1"/>
</dbReference>
<accession>A0A4V5LRV7</accession>
<feature type="domain" description="HTH lacI-type" evidence="4">
    <location>
        <begin position="9"/>
        <end position="63"/>
    </location>
</feature>
<gene>
    <name evidence="5" type="ORF">E5161_16460</name>
</gene>
<organism evidence="5 6">
    <name type="scientific">Cohnella pontilimi</name>
    <dbReference type="NCBI Taxonomy" id="2564100"/>
    <lineage>
        <taxon>Bacteria</taxon>
        <taxon>Bacillati</taxon>
        <taxon>Bacillota</taxon>
        <taxon>Bacilli</taxon>
        <taxon>Bacillales</taxon>
        <taxon>Paenibacillaceae</taxon>
        <taxon>Cohnella</taxon>
    </lineage>
</organism>
<proteinExistence type="predicted"/>
<evidence type="ECO:0000256" key="1">
    <source>
        <dbReference type="ARBA" id="ARBA00023015"/>
    </source>
</evidence>
<evidence type="ECO:0000313" key="6">
    <source>
        <dbReference type="Proteomes" id="UP000309673"/>
    </source>
</evidence>
<evidence type="ECO:0000259" key="4">
    <source>
        <dbReference type="PROSITE" id="PS50932"/>
    </source>
</evidence>
<evidence type="ECO:0000313" key="5">
    <source>
        <dbReference type="EMBL" id="TJY40739.1"/>
    </source>
</evidence>
<comment type="caution">
    <text evidence="5">The sequence shown here is derived from an EMBL/GenBank/DDBJ whole genome shotgun (WGS) entry which is preliminary data.</text>
</comment>
<dbReference type="Pfam" id="PF00532">
    <property type="entry name" value="Peripla_BP_1"/>
    <property type="match status" value="1"/>
</dbReference>
<dbReference type="PROSITE" id="PS50932">
    <property type="entry name" value="HTH_LACI_2"/>
    <property type="match status" value="1"/>
</dbReference>
<dbReference type="InterPro" id="IPR001761">
    <property type="entry name" value="Peripla_BP/Lac1_sug-bd_dom"/>
</dbReference>
<dbReference type="Gene3D" id="1.10.260.40">
    <property type="entry name" value="lambda repressor-like DNA-binding domains"/>
    <property type="match status" value="1"/>
</dbReference>
<dbReference type="CDD" id="cd06267">
    <property type="entry name" value="PBP1_LacI_sugar_binding-like"/>
    <property type="match status" value="1"/>
</dbReference>
<keyword evidence="6" id="KW-1185">Reference proteome</keyword>
<name>A0A4V5LRV7_9BACL</name>
<dbReference type="SUPFAM" id="SSF53822">
    <property type="entry name" value="Periplasmic binding protein-like I"/>
    <property type="match status" value="1"/>
</dbReference>
<sequence>MGGESVLNTTIADLARITGLAKSTISGILNGKTGFSEKTRKKVMQLAQEHGYIPNEIAKGLSSRSTKSIGLIIKDITNPFYNHITKGVQEVAIEHGYTVFLCSSGENQELEIDHIEAMVRKRVDGLVIVPLLEEVSFDHIFDLKRKRMPFVTLGQIPGLSCDTFEFDDYDGGCQVTQHLISKGHERIGFVCGLKTSKASKQRLTGFLDTMKQHGLVPDEALIFKETGSMAEAQEIGRRLAASDDRPTALICFDDVIAIGVIKAFMAAGLNVPNDMSVIGFDDIDTTAFPLSSVSIPTYEAGKAMGTRLFDRIFQRDDSDFRYVKYDLKLVERASVKNLFSP</sequence>
<keyword evidence="1" id="KW-0805">Transcription regulation</keyword>
<protein>
    <submittedName>
        <fullName evidence="5">LacI family transcriptional regulator</fullName>
    </submittedName>
</protein>